<sequence length="140" mass="14980">MTVEMLAKDAGYCLLIVTVMVDQSTGQGRGHRVEVGQGQPADQEVGQQVEVGQGLGAGRVQDRLDQGQRHGQGQGQNLAASQGLPLGQDQVVQLAQPGQEVQVQGRQVSIDQGHKVLHRQPLLGPLLESKICLCLCLSWL</sequence>
<dbReference type="EMBL" id="JAIWYP010000001">
    <property type="protein sequence ID" value="KAH3885839.1"/>
    <property type="molecule type" value="Genomic_DNA"/>
</dbReference>
<protein>
    <submittedName>
        <fullName evidence="1">Uncharacterized protein</fullName>
    </submittedName>
</protein>
<reference evidence="1" key="2">
    <citation type="submission" date="2020-11" db="EMBL/GenBank/DDBJ databases">
        <authorList>
            <person name="McCartney M.A."/>
            <person name="Auch B."/>
            <person name="Kono T."/>
            <person name="Mallez S."/>
            <person name="Becker A."/>
            <person name="Gohl D.M."/>
            <person name="Silverstein K.A.T."/>
            <person name="Koren S."/>
            <person name="Bechman K.B."/>
            <person name="Herman A."/>
            <person name="Abrahante J.E."/>
            <person name="Garbe J."/>
        </authorList>
    </citation>
    <scope>NUCLEOTIDE SEQUENCE</scope>
    <source>
        <strain evidence="1">Duluth1</strain>
        <tissue evidence="1">Whole animal</tissue>
    </source>
</reference>
<comment type="caution">
    <text evidence="1">The sequence shown here is derived from an EMBL/GenBank/DDBJ whole genome shotgun (WGS) entry which is preliminary data.</text>
</comment>
<reference evidence="1" key="1">
    <citation type="journal article" date="2019" name="bioRxiv">
        <title>The Genome of the Zebra Mussel, Dreissena polymorpha: A Resource for Invasive Species Research.</title>
        <authorList>
            <person name="McCartney M.A."/>
            <person name="Auch B."/>
            <person name="Kono T."/>
            <person name="Mallez S."/>
            <person name="Zhang Y."/>
            <person name="Obille A."/>
            <person name="Becker A."/>
            <person name="Abrahante J.E."/>
            <person name="Garbe J."/>
            <person name="Badalamenti J.P."/>
            <person name="Herman A."/>
            <person name="Mangelson H."/>
            <person name="Liachko I."/>
            <person name="Sullivan S."/>
            <person name="Sone E.D."/>
            <person name="Koren S."/>
            <person name="Silverstein K.A.T."/>
            <person name="Beckman K.B."/>
            <person name="Gohl D.M."/>
        </authorList>
    </citation>
    <scope>NUCLEOTIDE SEQUENCE</scope>
    <source>
        <strain evidence="1">Duluth1</strain>
        <tissue evidence="1">Whole animal</tissue>
    </source>
</reference>
<organism evidence="1 2">
    <name type="scientific">Dreissena polymorpha</name>
    <name type="common">Zebra mussel</name>
    <name type="synonym">Mytilus polymorpha</name>
    <dbReference type="NCBI Taxonomy" id="45954"/>
    <lineage>
        <taxon>Eukaryota</taxon>
        <taxon>Metazoa</taxon>
        <taxon>Spiralia</taxon>
        <taxon>Lophotrochozoa</taxon>
        <taxon>Mollusca</taxon>
        <taxon>Bivalvia</taxon>
        <taxon>Autobranchia</taxon>
        <taxon>Heteroconchia</taxon>
        <taxon>Euheterodonta</taxon>
        <taxon>Imparidentia</taxon>
        <taxon>Neoheterodontei</taxon>
        <taxon>Myida</taxon>
        <taxon>Dreissenoidea</taxon>
        <taxon>Dreissenidae</taxon>
        <taxon>Dreissena</taxon>
    </lineage>
</organism>
<gene>
    <name evidence="1" type="ORF">DPMN_009838</name>
</gene>
<dbReference type="Proteomes" id="UP000828390">
    <property type="component" value="Unassembled WGS sequence"/>
</dbReference>
<accession>A0A9D4RYK3</accession>
<proteinExistence type="predicted"/>
<evidence type="ECO:0000313" key="1">
    <source>
        <dbReference type="EMBL" id="KAH3885839.1"/>
    </source>
</evidence>
<dbReference type="AlphaFoldDB" id="A0A9D4RYK3"/>
<name>A0A9D4RYK3_DREPO</name>
<evidence type="ECO:0000313" key="2">
    <source>
        <dbReference type="Proteomes" id="UP000828390"/>
    </source>
</evidence>
<keyword evidence="2" id="KW-1185">Reference proteome</keyword>